<name>A0A931LTR3_FIMGI</name>
<dbReference type="Proteomes" id="UP000727962">
    <property type="component" value="Unassembled WGS sequence"/>
</dbReference>
<dbReference type="PANTHER" id="PTHR30292:SF0">
    <property type="entry name" value="5-OXOPROLINASE SUBUNIT A"/>
    <property type="match status" value="1"/>
</dbReference>
<dbReference type="GO" id="GO:0005975">
    <property type="term" value="P:carbohydrate metabolic process"/>
    <property type="evidence" value="ECO:0007669"/>
    <property type="project" value="InterPro"/>
</dbReference>
<evidence type="ECO:0000313" key="2">
    <source>
        <dbReference type="Proteomes" id="UP000727962"/>
    </source>
</evidence>
<evidence type="ECO:0000313" key="1">
    <source>
        <dbReference type="EMBL" id="MBI1757313.1"/>
    </source>
</evidence>
<organism evidence="1 2">
    <name type="scientific">Fimbriimonas ginsengisoli</name>
    <dbReference type="NCBI Taxonomy" id="1005039"/>
    <lineage>
        <taxon>Bacteria</taxon>
        <taxon>Bacillati</taxon>
        <taxon>Armatimonadota</taxon>
        <taxon>Fimbriimonadia</taxon>
        <taxon>Fimbriimonadales</taxon>
        <taxon>Fimbriimonadaceae</taxon>
        <taxon>Fimbriimonas</taxon>
    </lineage>
</organism>
<dbReference type="EMBL" id="JACOSL010000059">
    <property type="protein sequence ID" value="MBI1757313.1"/>
    <property type="molecule type" value="Genomic_DNA"/>
</dbReference>
<dbReference type="Gene3D" id="3.20.20.370">
    <property type="entry name" value="Glycoside hydrolase/deacetylase"/>
    <property type="match status" value="1"/>
</dbReference>
<dbReference type="InterPro" id="IPR011330">
    <property type="entry name" value="Glyco_hydro/deAcase_b/a-brl"/>
</dbReference>
<comment type="caution">
    <text evidence="1">The sequence shown here is derived from an EMBL/GenBank/DDBJ whole genome shotgun (WGS) entry which is preliminary data.</text>
</comment>
<dbReference type="AlphaFoldDB" id="A0A931LTR3"/>
<sequence length="233" mass="25300">MKRIDLNVDVGEGFGSDEALLDLATSANVCCGQHAGSWELTLRTIEHCNRKGVRIGVHPGFPDRDSMGRGEVPLPQADGWFGELRAQVDRFVKEQHPAYIKPHGAWYSMLAWPENFRAALVGRAGATLASLCFTLEIPVMLFAGAPSTLTFRKIGCSVIDEGFADRGYTPDGQLVPRGQAGDLLDDPAQVMRQVLELAPQVESICVHSDSPNSLQLAELVLRTLRDAGFEVGA</sequence>
<dbReference type="PANTHER" id="PTHR30292">
    <property type="entry name" value="UNCHARACTERIZED PROTEIN YBGL-RELATED"/>
    <property type="match status" value="1"/>
</dbReference>
<reference evidence="1" key="1">
    <citation type="submission" date="2020-07" db="EMBL/GenBank/DDBJ databases">
        <title>Huge and variable diversity of episymbiotic CPR bacteria and DPANN archaea in groundwater ecosystems.</title>
        <authorList>
            <person name="He C.Y."/>
            <person name="Keren R."/>
            <person name="Whittaker M."/>
            <person name="Farag I.F."/>
            <person name="Doudna J."/>
            <person name="Cate J.H.D."/>
            <person name="Banfield J.F."/>
        </authorList>
    </citation>
    <scope>NUCLEOTIDE SEQUENCE</scope>
    <source>
        <strain evidence="1">NC_groundwater_17_Pr7_B-0.1um_64_12</strain>
    </source>
</reference>
<dbReference type="Pfam" id="PF03746">
    <property type="entry name" value="LamB_YcsF"/>
    <property type="match status" value="1"/>
</dbReference>
<dbReference type="InterPro" id="IPR005501">
    <property type="entry name" value="LamB/YcsF/PxpA-like"/>
</dbReference>
<accession>A0A931LTR3</accession>
<proteinExistence type="predicted"/>
<protein>
    <submittedName>
        <fullName evidence="1">LamB/YcsF family protein</fullName>
    </submittedName>
</protein>
<dbReference type="SUPFAM" id="SSF88713">
    <property type="entry name" value="Glycoside hydrolase/deacetylase"/>
    <property type="match status" value="1"/>
</dbReference>
<gene>
    <name evidence="1" type="ORF">HYR64_09435</name>
</gene>